<gene>
    <name evidence="7" type="primary">LECRK4_1</name>
    <name evidence="7" type="ORF">CK203_016288</name>
</gene>
<feature type="region of interest" description="Disordered" evidence="4">
    <location>
        <begin position="450"/>
        <end position="469"/>
    </location>
</feature>
<accession>A0A438JMI1</accession>
<feature type="domain" description="Reverse transcriptase zinc-binding" evidence="6">
    <location>
        <begin position="226"/>
        <end position="291"/>
    </location>
</feature>
<proteinExistence type="predicted"/>
<protein>
    <submittedName>
        <fullName evidence="7">G-type lectin S-receptor-like serine/threonine-protein kinase LECRK4</fullName>
    </submittedName>
</protein>
<keyword evidence="3" id="KW-0325">Glycoprotein</keyword>
<evidence type="ECO:0000256" key="1">
    <source>
        <dbReference type="ARBA" id="ARBA00022729"/>
    </source>
</evidence>
<dbReference type="InterPro" id="IPR001480">
    <property type="entry name" value="Bulb-type_lectin_dom"/>
</dbReference>
<dbReference type="GO" id="GO:0016301">
    <property type="term" value="F:kinase activity"/>
    <property type="evidence" value="ECO:0007669"/>
    <property type="project" value="UniProtKB-KW"/>
</dbReference>
<dbReference type="SUPFAM" id="SSF51110">
    <property type="entry name" value="alpha-D-mannose-specific plant lectins"/>
    <property type="match status" value="1"/>
</dbReference>
<dbReference type="GO" id="GO:0030246">
    <property type="term" value="F:carbohydrate binding"/>
    <property type="evidence" value="ECO:0007669"/>
    <property type="project" value="UniProtKB-KW"/>
</dbReference>
<dbReference type="InterPro" id="IPR051343">
    <property type="entry name" value="G-type_lectin_kinases/EP1-like"/>
</dbReference>
<dbReference type="Pfam" id="PF01453">
    <property type="entry name" value="B_lectin"/>
    <property type="match status" value="1"/>
</dbReference>
<dbReference type="PANTHER" id="PTHR47976:SF116">
    <property type="entry name" value="RECEPTOR-LIKE SERINE_THREONINE-PROTEIN KINASE"/>
    <property type="match status" value="1"/>
</dbReference>
<evidence type="ECO:0000259" key="6">
    <source>
        <dbReference type="Pfam" id="PF13966"/>
    </source>
</evidence>
<feature type="domain" description="Bulb-type lectin" evidence="5">
    <location>
        <begin position="371"/>
        <end position="440"/>
    </location>
</feature>
<evidence type="ECO:0000259" key="5">
    <source>
        <dbReference type="Pfam" id="PF01453"/>
    </source>
</evidence>
<organism evidence="7 8">
    <name type="scientific">Vitis vinifera</name>
    <name type="common">Grape</name>
    <dbReference type="NCBI Taxonomy" id="29760"/>
    <lineage>
        <taxon>Eukaryota</taxon>
        <taxon>Viridiplantae</taxon>
        <taxon>Streptophyta</taxon>
        <taxon>Embryophyta</taxon>
        <taxon>Tracheophyta</taxon>
        <taxon>Spermatophyta</taxon>
        <taxon>Magnoliopsida</taxon>
        <taxon>eudicotyledons</taxon>
        <taxon>Gunneridae</taxon>
        <taxon>Pentapetalae</taxon>
        <taxon>rosids</taxon>
        <taxon>Vitales</taxon>
        <taxon>Vitaceae</taxon>
        <taxon>Viteae</taxon>
        <taxon>Vitis</taxon>
    </lineage>
</organism>
<keyword evidence="7" id="KW-0418">Kinase</keyword>
<dbReference type="Pfam" id="PF13966">
    <property type="entry name" value="zf-RVT"/>
    <property type="match status" value="1"/>
</dbReference>
<dbReference type="InterPro" id="IPR026960">
    <property type="entry name" value="RVT-Znf"/>
</dbReference>
<evidence type="ECO:0000313" key="7">
    <source>
        <dbReference type="EMBL" id="RVX10137.1"/>
    </source>
</evidence>
<reference evidence="7 8" key="1">
    <citation type="journal article" date="2018" name="PLoS Genet.">
        <title>Population sequencing reveals clonal diversity and ancestral inbreeding in the grapevine cultivar Chardonnay.</title>
        <authorList>
            <person name="Roach M.J."/>
            <person name="Johnson D.L."/>
            <person name="Bohlmann J."/>
            <person name="van Vuuren H.J."/>
            <person name="Jones S.J."/>
            <person name="Pretorius I.S."/>
            <person name="Schmidt S.A."/>
            <person name="Borneman A.R."/>
        </authorList>
    </citation>
    <scope>NUCLEOTIDE SEQUENCE [LARGE SCALE GENOMIC DNA]</scope>
    <source>
        <strain evidence="8">cv. Chardonnay</strain>
        <tissue evidence="7">Leaf</tissue>
    </source>
</reference>
<evidence type="ECO:0000256" key="2">
    <source>
        <dbReference type="ARBA" id="ARBA00023157"/>
    </source>
</evidence>
<dbReference type="Gene3D" id="2.90.10.10">
    <property type="entry name" value="Bulb-type lectin domain"/>
    <property type="match status" value="1"/>
</dbReference>
<dbReference type="AlphaFoldDB" id="A0A438JMI1"/>
<keyword evidence="1" id="KW-0732">Signal</keyword>
<dbReference type="Gene3D" id="2.90.10.30">
    <property type="match status" value="1"/>
</dbReference>
<evidence type="ECO:0000313" key="8">
    <source>
        <dbReference type="Proteomes" id="UP000288805"/>
    </source>
</evidence>
<keyword evidence="7" id="KW-0808">Transferase</keyword>
<dbReference type="PANTHER" id="PTHR47976">
    <property type="entry name" value="G-TYPE LECTIN S-RECEPTOR-LIKE SERINE/THREONINE-PROTEIN KINASE SD2-5"/>
    <property type="match status" value="1"/>
</dbReference>
<name>A0A438JMI1_VITVI</name>
<dbReference type="Proteomes" id="UP000288805">
    <property type="component" value="Unassembled WGS sequence"/>
</dbReference>
<keyword evidence="2" id="KW-1015">Disulfide bond</keyword>
<keyword evidence="7" id="KW-0430">Lectin</keyword>
<evidence type="ECO:0000256" key="3">
    <source>
        <dbReference type="ARBA" id="ARBA00023180"/>
    </source>
</evidence>
<dbReference type="EMBL" id="QGNW01000035">
    <property type="protein sequence ID" value="RVX10137.1"/>
    <property type="molecule type" value="Genomic_DNA"/>
</dbReference>
<keyword evidence="7" id="KW-0675">Receptor</keyword>
<dbReference type="InterPro" id="IPR036426">
    <property type="entry name" value="Bulb-type_lectin_dom_sf"/>
</dbReference>
<sequence length="623" mass="71929">MSLFVIPRKVRLRLEKIQREFLWGDMEERRKIHLVRWAVICKDKRHGGLGLRYLKDFNHALLGKWLWRFPIERESFWRRVIVGKFGEVQGGWTTREVRESYGTGLWKDIRKGWEEFFLKTRIRIGNGRQTRFWWDIWVGDSKLKDLFPLMFRIAANNSVVVADFWGRQEGGGGGWEVHFRRPFQDWELEEVSRFLGYISTVKVQEGEDFLVWKIERKGTFKVKSYYRSLKEDNSPLRTRFFAWEAVWGKISTVDMLMRRGWSMVNRCNLCKENKETANHILIHCGKTRDLWNLLFSSFGVVWVLSESVRNLLLEWKMKGPGKKRSVVWKMASICLFWCIWGELNRRIFQEEEMSDMSLRKLFLRHLVPKGSKVELKADGQFTLEDPLGQFIWQAQSGAHGVAYAAMLESGNSVLASEDSSYVWESFKSPADTILPTQVLEIGGMLSSRQAEGNYSKGSNTHDAGNSSNSGERVIFDELGRLYVVLKNGGSVNLKSGSAEDSSGDYYHRATLDFDGVFRIYGHHKLQSNGSRAQSWPTCECLPGFSLVDTYKKVNGCKQNITQKCEPGGGSNPEDLFEKHELSNTFWAATANFEKMESYGEDLCWKSCLYDCNCVVAVLKEGTC</sequence>
<evidence type="ECO:0000256" key="4">
    <source>
        <dbReference type="SAM" id="MobiDB-lite"/>
    </source>
</evidence>
<comment type="caution">
    <text evidence="7">The sequence shown here is derived from an EMBL/GenBank/DDBJ whole genome shotgun (WGS) entry which is preliminary data.</text>
</comment>